<feature type="signal peptide" evidence="1">
    <location>
        <begin position="1"/>
        <end position="22"/>
    </location>
</feature>
<protein>
    <submittedName>
        <fullName evidence="2">DUF1329 domain-containing protein</fullName>
    </submittedName>
</protein>
<proteinExistence type="predicted"/>
<dbReference type="Gene3D" id="2.50.20.10">
    <property type="entry name" value="Lipoprotein localisation LolA/LolB/LppX"/>
    <property type="match status" value="1"/>
</dbReference>
<comment type="caution">
    <text evidence="2">The sequence shown here is derived from an EMBL/GenBank/DDBJ whole genome shotgun (WGS) entry which is preliminary data.</text>
</comment>
<reference evidence="2" key="1">
    <citation type="submission" date="2020-10" db="EMBL/GenBank/DDBJ databases">
        <title>Microbiome of the Black Sea water column analyzed by genome centric metagenomics.</title>
        <authorList>
            <person name="Cabello-Yeves P.J."/>
            <person name="Callieri C."/>
            <person name="Picazo A."/>
            <person name="Mehrshad M."/>
            <person name="Haro-Moreno J.M."/>
            <person name="Roda-Garcia J."/>
            <person name="Dzembekova N."/>
            <person name="Slabakova V."/>
            <person name="Slabakova N."/>
            <person name="Moncheva S."/>
            <person name="Rodriguez-Valera F."/>
        </authorList>
    </citation>
    <scope>NUCLEOTIDE SEQUENCE</scope>
    <source>
        <strain evidence="2">BS307-5m-G5</strain>
    </source>
</reference>
<dbReference type="InterPro" id="IPR010752">
    <property type="entry name" value="DUF1329"/>
</dbReference>
<dbReference type="AlphaFoldDB" id="A0A937HLX7"/>
<gene>
    <name evidence="2" type="ORF">ISQ19_00540</name>
</gene>
<accession>A0A937HLX7</accession>
<dbReference type="Pfam" id="PF07044">
    <property type="entry name" value="DUF1329"/>
    <property type="match status" value="1"/>
</dbReference>
<evidence type="ECO:0000313" key="2">
    <source>
        <dbReference type="EMBL" id="MBL6761166.1"/>
    </source>
</evidence>
<dbReference type="Proteomes" id="UP000785783">
    <property type="component" value="Unassembled WGS sequence"/>
</dbReference>
<keyword evidence="1" id="KW-0732">Signal</keyword>
<dbReference type="EMBL" id="JADHOK010000003">
    <property type="protein sequence ID" value="MBL6761166.1"/>
    <property type="molecule type" value="Genomic_DNA"/>
</dbReference>
<feature type="chain" id="PRO_5036829023" evidence="1">
    <location>
        <begin position="23"/>
        <end position="450"/>
    </location>
</feature>
<evidence type="ECO:0000256" key="1">
    <source>
        <dbReference type="SAM" id="SignalP"/>
    </source>
</evidence>
<sequence length="450" mass="51382">MHRGFLSVVFAFGISTAFTAIAADPAQLGTSLTYNGANPAASADGVIPAFTGGITAPPAGYKKGGDHIDPFAGDRPLYTITAQNAAQYKDRLSEGQLAMLARHPQTFRMDVYPTRRSCALPEFVQQETKKNVTRAKLVNDGNMVVDARIGVPFPIPKGPLEVYWNHNFHWYGHRYYAKTSGANVYPNGARTRIVREDWRYNFYADPQGPDQEYQNKQYHWMGVWSAPSRFNGMGFSMFNTIDQIEEPRHGFFFNPNVRKILRSTPASTTYDGPLSISDGMRENHNMFVFGGAPDRYEWTLKGKQRVIVPYNAYKASATTTPRKDLFKPNHLNPDYLRYEEHRVWVLEAKLKPEFNMEQARRVFYADEDSWIFLMSDIYDQNDKLQRVHHVFTKNYYEAPACVLEFDAMYDVASGRYNIDHIKLDHGPADLDYDLKPSDFGSSALRRKVGR</sequence>
<name>A0A937HLX7_9PROT</name>
<evidence type="ECO:0000313" key="3">
    <source>
        <dbReference type="Proteomes" id="UP000785783"/>
    </source>
</evidence>
<organism evidence="2 3">
    <name type="scientific">PS1 clade bacterium</name>
    <dbReference type="NCBI Taxonomy" id="2175152"/>
    <lineage>
        <taxon>Bacteria</taxon>
        <taxon>Pseudomonadati</taxon>
        <taxon>Pseudomonadota</taxon>
        <taxon>Alphaproteobacteria</taxon>
        <taxon>PS1 clade</taxon>
    </lineage>
</organism>